<dbReference type="AlphaFoldDB" id="I9V1X5"/>
<dbReference type="HOGENOM" id="CLU_3363167_0_0_10"/>
<keyword evidence="1" id="KW-1133">Transmembrane helix</keyword>
<gene>
    <name evidence="2" type="ORF">HMPREF1080_04345</name>
</gene>
<dbReference type="Proteomes" id="UP000003917">
    <property type="component" value="Unassembled WGS sequence"/>
</dbReference>
<keyword evidence="1" id="KW-0472">Membrane</keyword>
<name>I9V1X5_BACFG</name>
<evidence type="ECO:0000313" key="3">
    <source>
        <dbReference type="Proteomes" id="UP000003917"/>
    </source>
</evidence>
<dbReference type="EMBL" id="AGXP01000054">
    <property type="protein sequence ID" value="EIY89176.1"/>
    <property type="molecule type" value="Genomic_DNA"/>
</dbReference>
<evidence type="ECO:0000256" key="1">
    <source>
        <dbReference type="SAM" id="Phobius"/>
    </source>
</evidence>
<protein>
    <submittedName>
        <fullName evidence="2">Uncharacterized protein</fullName>
    </submittedName>
</protein>
<keyword evidence="1" id="KW-0812">Transmembrane</keyword>
<sequence length="35" mass="4178">MLIIRLRGKMYFCFIAYYIGDLYVLSWSGNLQNKS</sequence>
<comment type="caution">
    <text evidence="2">The sequence shown here is derived from an EMBL/GenBank/DDBJ whole genome shotgun (WGS) entry which is preliminary data.</text>
</comment>
<reference evidence="2 3" key="1">
    <citation type="submission" date="2012-02" db="EMBL/GenBank/DDBJ databases">
        <title>The Genome Sequence of Bacteroides fragilis CL05T12C13.</title>
        <authorList>
            <consortium name="The Broad Institute Genome Sequencing Platform"/>
            <person name="Earl A."/>
            <person name="Ward D."/>
            <person name="Feldgarden M."/>
            <person name="Gevers D."/>
            <person name="Zitomersky N.L."/>
            <person name="Coyne M.J."/>
            <person name="Comstock L.E."/>
            <person name="Young S.K."/>
            <person name="Zeng Q."/>
            <person name="Gargeya S."/>
            <person name="Fitzgerald M."/>
            <person name="Haas B."/>
            <person name="Abouelleil A."/>
            <person name="Alvarado L."/>
            <person name="Arachchi H.M."/>
            <person name="Berlin A."/>
            <person name="Chapman S.B."/>
            <person name="Gearin G."/>
            <person name="Goldberg J."/>
            <person name="Griggs A."/>
            <person name="Gujja S."/>
            <person name="Hansen M."/>
            <person name="Heiman D."/>
            <person name="Howarth C."/>
            <person name="Larimer J."/>
            <person name="Lui A."/>
            <person name="MacDonald P.J.P."/>
            <person name="McCowen C."/>
            <person name="Montmayeur A."/>
            <person name="Murphy C."/>
            <person name="Neiman D."/>
            <person name="Pearson M."/>
            <person name="Priest M."/>
            <person name="Roberts A."/>
            <person name="Saif S."/>
            <person name="Shea T."/>
            <person name="Sisk P."/>
            <person name="Stolte C."/>
            <person name="Sykes S."/>
            <person name="Wortman J."/>
            <person name="Nusbaum C."/>
            <person name="Birren B."/>
        </authorList>
    </citation>
    <scope>NUCLEOTIDE SEQUENCE [LARGE SCALE GENOMIC DNA]</scope>
    <source>
        <strain evidence="2 3">CL05T12C13</strain>
    </source>
</reference>
<evidence type="ECO:0000313" key="2">
    <source>
        <dbReference type="EMBL" id="EIY89176.1"/>
    </source>
</evidence>
<accession>I9V1X5</accession>
<proteinExistence type="predicted"/>
<organism evidence="2 3">
    <name type="scientific">Bacteroides fragilis CL05T12C13</name>
    <dbReference type="NCBI Taxonomy" id="997881"/>
    <lineage>
        <taxon>Bacteria</taxon>
        <taxon>Pseudomonadati</taxon>
        <taxon>Bacteroidota</taxon>
        <taxon>Bacteroidia</taxon>
        <taxon>Bacteroidales</taxon>
        <taxon>Bacteroidaceae</taxon>
        <taxon>Bacteroides</taxon>
    </lineage>
</organism>
<feature type="transmembrane region" description="Helical" evidence="1">
    <location>
        <begin position="12"/>
        <end position="29"/>
    </location>
</feature>